<dbReference type="GO" id="GO:0016423">
    <property type="term" value="F:tRNA (guanine) methyltransferase activity"/>
    <property type="evidence" value="ECO:0007669"/>
    <property type="project" value="InterPro"/>
</dbReference>
<keyword evidence="5" id="KW-1185">Reference proteome</keyword>
<dbReference type="PANTHER" id="PTHR12029">
    <property type="entry name" value="RNA METHYLTRANSFERASE"/>
    <property type="match status" value="1"/>
</dbReference>
<dbReference type="GO" id="GO:0003723">
    <property type="term" value="F:RNA binding"/>
    <property type="evidence" value="ECO:0007669"/>
    <property type="project" value="InterPro"/>
</dbReference>
<evidence type="ECO:0000256" key="2">
    <source>
        <dbReference type="ARBA" id="ARBA00022679"/>
    </source>
</evidence>
<keyword evidence="2" id="KW-0808">Transferase</keyword>
<dbReference type="PANTHER" id="PTHR12029:SF11">
    <property type="entry name" value="METHYLTRANSFERASE TARBP1-RELATED"/>
    <property type="match status" value="1"/>
</dbReference>
<comment type="caution">
    <text evidence="4">The sequence shown here is derived from an EMBL/GenBank/DDBJ whole genome shotgun (WGS) entry which is preliminary data.</text>
</comment>
<proteinExistence type="predicted"/>
<gene>
    <name evidence="4" type="ORF">CC78DRAFT_621091</name>
</gene>
<dbReference type="Gene3D" id="3.40.1280.10">
    <property type="match status" value="1"/>
</dbReference>
<name>A0A9P4K0T8_9PLEO</name>
<dbReference type="OrthoDB" id="241340at2759"/>
<evidence type="ECO:0000313" key="4">
    <source>
        <dbReference type="EMBL" id="KAF2259370.1"/>
    </source>
</evidence>
<dbReference type="InterPro" id="IPR045330">
    <property type="entry name" value="TRM3/TARBP1"/>
</dbReference>
<sequence length="1291" mass="146443">METTDSNSASSEHDIQLFRDLSATDGASGLDLVLKHYDPRSKAAIFDYSWERLQASQGNIDLATLRLCVRLLPPGKNGLNYHDKLCTLIIDDLPKESQDPGLLYAIAQICLSNIILGERVFFRIFKYLELLNIAIKNGSTEIVYGEMSSWVEDQTAKALSYLNFLKCSYWLPAERNHFVTPELVQTVVNYLGCDILNGLDHAAHDVLSALLALLRTPVTLFQPPNKAEALLIGSSSTLPTLDDCDSFIGQKLWNRFRDLQDDYFDSNSSRVFRTWFQWVSYAESRSLELEGIYSPLYWARVRRGLLKGFAEQRKYCIGILRRSLSLVRQSIDAPDMMLDVSRRREYERQYEKYSVLFETIVLDRYPNQVQACLPELTKLLGPGALIASGWVKTLISAALDPKMQDGVRKLIGRWYMEFVAKEQGVVVDHATEGDKFLVDGFLPWATQGTLFTSSLSSTREITICAHGNALVDMLTKFILMLPTALDRRLLLVNVLQSVLDRGGKLFSHSVLYLLEGLLNGFRVRSTFADLEPSDLELVVQISRLTGLPEIAGDFCTVMCAEFCKECPSFSAQVPGFNDLMLRFERLLIAHAMDPIEGTGDQTIPELMEKGTPLQVFILRLEHTQHMSIQDSRFETACDEVSIILDEYEPELGELYTVLEALWDEAERQEFRRLVVIKLPSLIFHPCCLQVLVKHSLDDATVNEEPPLTKLYVKAVDRLRKLGETRTYLLSILLESLRKACFSQPKVVTILPLEELLVQYIEKPPLPKKELLFEASAAETLQRYIPHRTYDFYYGRREWHAYANLIDLLAHFPADQADLTKRVLRRLIEPWQTQKAPIPIITKWKNAFQLQIMLVLSEICISDSDAEWYLDSFRRALILEPWPRYRYLLEWIISRIYYRHKHLAPRILIYLSKSNDADPRLVASLIKLAILVAPLIDSEEFALQLMLHLIPFSASSKVQVRHEAHFSFPIIWDLAVQKGWKSIVENSAFQALNDYIRTLDRFNAGAFTIRTLKLNVVQDFTIFNIFQGDYLRLETPEREMVAYEDFVRLQEDDMKAGVESPPPSIPLGHPKYGLLIAPHEDLTRNHDAKGEFNNDRIGPFQTKSGFDLSSLIPSTDLPNASLKRPASVVLVASLIDNPTNLGGLSRISESFGLECLYISSLTHLTAKDFQSTAVTSYKHLPIKELKPASIPAFLIALKRQGYEVVAVEQTDRSGILGESNSTKERGYESVGMLPKKCVLVLGSEKGGVNPEVLAVVDRCVEIRTVGVTRSLNVQTAAGIVAFEWWREWGGTS</sequence>
<dbReference type="InterPro" id="IPR029026">
    <property type="entry name" value="tRNA_m1G_MTases_N"/>
</dbReference>
<dbReference type="Proteomes" id="UP000800093">
    <property type="component" value="Unassembled WGS sequence"/>
</dbReference>
<dbReference type="SUPFAM" id="SSF75217">
    <property type="entry name" value="alpha/beta knot"/>
    <property type="match status" value="1"/>
</dbReference>
<evidence type="ECO:0000259" key="3">
    <source>
        <dbReference type="Pfam" id="PF00588"/>
    </source>
</evidence>
<dbReference type="Pfam" id="PF00588">
    <property type="entry name" value="SpoU_methylase"/>
    <property type="match status" value="1"/>
</dbReference>
<dbReference type="InterPro" id="IPR029028">
    <property type="entry name" value="Alpha/beta_knot_MTases"/>
</dbReference>
<evidence type="ECO:0000256" key="1">
    <source>
        <dbReference type="ARBA" id="ARBA00022603"/>
    </source>
</evidence>
<protein>
    <recommendedName>
        <fullName evidence="3">tRNA/rRNA methyltransferase SpoU type domain-containing protein</fullName>
    </recommendedName>
</protein>
<evidence type="ECO:0000313" key="5">
    <source>
        <dbReference type="Proteomes" id="UP000800093"/>
    </source>
</evidence>
<dbReference type="EMBL" id="ML986711">
    <property type="protein sequence ID" value="KAF2259370.1"/>
    <property type="molecule type" value="Genomic_DNA"/>
</dbReference>
<dbReference type="CDD" id="cd18091">
    <property type="entry name" value="SpoU-like_TRM3-like"/>
    <property type="match status" value="1"/>
</dbReference>
<dbReference type="GO" id="GO:0030488">
    <property type="term" value="P:tRNA methylation"/>
    <property type="evidence" value="ECO:0007669"/>
    <property type="project" value="InterPro"/>
</dbReference>
<accession>A0A9P4K0T8</accession>
<reference evidence="5" key="1">
    <citation type="journal article" date="2020" name="Stud. Mycol.">
        <title>101 Dothideomycetes genomes: A test case for predicting lifestyles and emergence of pathogens.</title>
        <authorList>
            <person name="Haridas S."/>
            <person name="Albert R."/>
            <person name="Binder M."/>
            <person name="Bloem J."/>
            <person name="LaButti K."/>
            <person name="Salamov A."/>
            <person name="Andreopoulos B."/>
            <person name="Baker S."/>
            <person name="Barry K."/>
            <person name="Bills G."/>
            <person name="Bluhm B."/>
            <person name="Cannon C."/>
            <person name="Castanera R."/>
            <person name="Culley D."/>
            <person name="Daum C."/>
            <person name="Ezra D."/>
            <person name="Gonzalez J."/>
            <person name="Henrissat B."/>
            <person name="Kuo A."/>
            <person name="Liang C."/>
            <person name="Lipzen A."/>
            <person name="Lutzoni F."/>
            <person name="Magnuson J."/>
            <person name="Mondo S."/>
            <person name="Nolan M."/>
            <person name="Ohm R."/>
            <person name="Pangilinan J."/>
            <person name="Park H.-J."/>
            <person name="Ramirez L."/>
            <person name="Alfaro M."/>
            <person name="Sun H."/>
            <person name="Tritt A."/>
            <person name="Yoshinaga Y."/>
            <person name="Zwiers L.-H."/>
            <person name="Turgeon B."/>
            <person name="Goodwin S."/>
            <person name="Spatafora J."/>
            <person name="Crous P."/>
            <person name="Grigoriev I."/>
        </authorList>
    </citation>
    <scope>NUCLEOTIDE SEQUENCE [LARGE SCALE GENOMIC DNA]</scope>
    <source>
        <strain evidence="5">CBS 304.66</strain>
    </source>
</reference>
<dbReference type="InterPro" id="IPR044748">
    <property type="entry name" value="Trm3/TARBP1_C"/>
</dbReference>
<dbReference type="InterPro" id="IPR001537">
    <property type="entry name" value="SpoU_MeTrfase"/>
</dbReference>
<feature type="domain" description="tRNA/rRNA methyltransferase SpoU type" evidence="3">
    <location>
        <begin position="1127"/>
        <end position="1280"/>
    </location>
</feature>
<organism evidence="4 5">
    <name type="scientific">Lojkania enalia</name>
    <dbReference type="NCBI Taxonomy" id="147567"/>
    <lineage>
        <taxon>Eukaryota</taxon>
        <taxon>Fungi</taxon>
        <taxon>Dikarya</taxon>
        <taxon>Ascomycota</taxon>
        <taxon>Pezizomycotina</taxon>
        <taxon>Dothideomycetes</taxon>
        <taxon>Pleosporomycetidae</taxon>
        <taxon>Pleosporales</taxon>
        <taxon>Pleosporales incertae sedis</taxon>
        <taxon>Lojkania</taxon>
    </lineage>
</organism>
<keyword evidence="1" id="KW-0489">Methyltransferase</keyword>